<dbReference type="AlphaFoldDB" id="A0A6B0TSV5"/>
<evidence type="ECO:0000313" key="10">
    <source>
        <dbReference type="Proteomes" id="UP000436016"/>
    </source>
</evidence>
<gene>
    <name evidence="9" type="ORF">GSH16_02710</name>
</gene>
<evidence type="ECO:0000256" key="6">
    <source>
        <dbReference type="ARBA" id="ARBA00023136"/>
    </source>
</evidence>
<keyword evidence="6 7" id="KW-0472">Membrane</keyword>
<evidence type="ECO:0000313" key="9">
    <source>
        <dbReference type="EMBL" id="MXU64344.1"/>
    </source>
</evidence>
<name>A0A6B0TSV5_9RHOB</name>
<dbReference type="PROSITE" id="PS50928">
    <property type="entry name" value="ABC_TM1"/>
    <property type="match status" value="1"/>
</dbReference>
<proteinExistence type="inferred from homology"/>
<feature type="transmembrane region" description="Helical" evidence="7">
    <location>
        <begin position="148"/>
        <end position="167"/>
    </location>
</feature>
<dbReference type="Gene3D" id="1.10.3720.10">
    <property type="entry name" value="MetI-like"/>
    <property type="match status" value="1"/>
</dbReference>
<organism evidence="9 10">
    <name type="scientific">Oceanomicrobium pacificus</name>
    <dbReference type="NCBI Taxonomy" id="2692916"/>
    <lineage>
        <taxon>Bacteria</taxon>
        <taxon>Pseudomonadati</taxon>
        <taxon>Pseudomonadota</taxon>
        <taxon>Alphaproteobacteria</taxon>
        <taxon>Rhodobacterales</taxon>
        <taxon>Paracoccaceae</taxon>
        <taxon>Oceanomicrobium</taxon>
    </lineage>
</organism>
<dbReference type="Pfam" id="PF00528">
    <property type="entry name" value="BPD_transp_1"/>
    <property type="match status" value="1"/>
</dbReference>
<dbReference type="InterPro" id="IPR000515">
    <property type="entry name" value="MetI-like"/>
</dbReference>
<sequence length="320" mass="34720">MTDTQTNQAAPPEAVDKSLWQDFRESDFFYAFKRSPVALVSFAVVCILVLSAVFAPLIAPTNPFDPASLNLMNGFTPPLEPNAFTGDAFLMGTDDQGRDVFSTILYGMRISLFVGASAVLFAMVLGITLGLVSGYFGGWTETIIMRVADVQLTFPSILVAMLIFGIAKGFTPVEYRDQMAIWVLILAIGLSDWVQFARVVRGATLVEKSKDYVAAARLIGRSPWAIMLKHILPNALSPVLVIATISLALAIIAEATLSFLGVGAPPTQPSLGTLIRIGQGFLFSGEWWILFFPACTLLALALSVNLLGDWLRDALNPRLR</sequence>
<evidence type="ECO:0000256" key="3">
    <source>
        <dbReference type="ARBA" id="ARBA00022475"/>
    </source>
</evidence>
<dbReference type="Proteomes" id="UP000436016">
    <property type="component" value="Unassembled WGS sequence"/>
</dbReference>
<feature type="transmembrane region" description="Helical" evidence="7">
    <location>
        <begin position="110"/>
        <end position="136"/>
    </location>
</feature>
<dbReference type="InterPro" id="IPR035906">
    <property type="entry name" value="MetI-like_sf"/>
</dbReference>
<reference evidence="9 10" key="1">
    <citation type="submission" date="2019-12" db="EMBL/GenBank/DDBJ databases">
        <title>Strain KN286 was isolated from seawater, which was collected from Caroline Seamount in the tropical western Pacific.</title>
        <authorList>
            <person name="Wang Q."/>
        </authorList>
    </citation>
    <scope>NUCLEOTIDE SEQUENCE [LARGE SCALE GENOMIC DNA]</scope>
    <source>
        <strain evidence="9 10">KN286</strain>
    </source>
</reference>
<keyword evidence="2 7" id="KW-0813">Transport</keyword>
<comment type="similarity">
    <text evidence="7">Belongs to the binding-protein-dependent transport system permease family.</text>
</comment>
<evidence type="ECO:0000256" key="4">
    <source>
        <dbReference type="ARBA" id="ARBA00022692"/>
    </source>
</evidence>
<dbReference type="PANTHER" id="PTHR43386">
    <property type="entry name" value="OLIGOPEPTIDE TRANSPORT SYSTEM PERMEASE PROTEIN APPC"/>
    <property type="match status" value="1"/>
</dbReference>
<evidence type="ECO:0000259" key="8">
    <source>
        <dbReference type="PROSITE" id="PS50928"/>
    </source>
</evidence>
<keyword evidence="3" id="KW-1003">Cell membrane</keyword>
<accession>A0A6B0TSV5</accession>
<comment type="subcellular location">
    <subcellularLocation>
        <location evidence="1 7">Cell membrane</location>
        <topology evidence="1 7">Multi-pass membrane protein</topology>
    </subcellularLocation>
</comment>
<feature type="transmembrane region" description="Helical" evidence="7">
    <location>
        <begin position="231"/>
        <end position="253"/>
    </location>
</feature>
<dbReference type="PANTHER" id="PTHR43386:SF26">
    <property type="entry name" value="ABC TRANSPORTER PERMEASE PROTEIN"/>
    <property type="match status" value="1"/>
</dbReference>
<keyword evidence="4 7" id="KW-0812">Transmembrane</keyword>
<dbReference type="InterPro" id="IPR050366">
    <property type="entry name" value="BP-dependent_transpt_permease"/>
</dbReference>
<keyword evidence="5 7" id="KW-1133">Transmembrane helix</keyword>
<feature type="transmembrane region" description="Helical" evidence="7">
    <location>
        <begin position="179"/>
        <end position="200"/>
    </location>
</feature>
<dbReference type="EMBL" id="WUWG01000001">
    <property type="protein sequence ID" value="MXU64344.1"/>
    <property type="molecule type" value="Genomic_DNA"/>
</dbReference>
<comment type="caution">
    <text evidence="9">The sequence shown here is derived from an EMBL/GenBank/DDBJ whole genome shotgun (WGS) entry which is preliminary data.</text>
</comment>
<feature type="transmembrane region" description="Helical" evidence="7">
    <location>
        <begin position="287"/>
        <end position="311"/>
    </location>
</feature>
<feature type="domain" description="ABC transmembrane type-1" evidence="8">
    <location>
        <begin position="108"/>
        <end position="308"/>
    </location>
</feature>
<dbReference type="GO" id="GO:0055085">
    <property type="term" value="P:transmembrane transport"/>
    <property type="evidence" value="ECO:0007669"/>
    <property type="project" value="InterPro"/>
</dbReference>
<evidence type="ECO:0000256" key="2">
    <source>
        <dbReference type="ARBA" id="ARBA00022448"/>
    </source>
</evidence>
<dbReference type="SUPFAM" id="SSF161098">
    <property type="entry name" value="MetI-like"/>
    <property type="match status" value="1"/>
</dbReference>
<evidence type="ECO:0000256" key="5">
    <source>
        <dbReference type="ARBA" id="ARBA00022989"/>
    </source>
</evidence>
<evidence type="ECO:0000256" key="1">
    <source>
        <dbReference type="ARBA" id="ARBA00004651"/>
    </source>
</evidence>
<evidence type="ECO:0000256" key="7">
    <source>
        <dbReference type="RuleBase" id="RU363032"/>
    </source>
</evidence>
<feature type="transmembrane region" description="Helical" evidence="7">
    <location>
        <begin position="37"/>
        <end position="59"/>
    </location>
</feature>
<dbReference type="GO" id="GO:0005886">
    <property type="term" value="C:plasma membrane"/>
    <property type="evidence" value="ECO:0007669"/>
    <property type="project" value="UniProtKB-SubCell"/>
</dbReference>
<dbReference type="CDD" id="cd06261">
    <property type="entry name" value="TM_PBP2"/>
    <property type="match status" value="1"/>
</dbReference>
<protein>
    <submittedName>
        <fullName evidence="9">ABC transporter permease subunit</fullName>
    </submittedName>
</protein>
<keyword evidence="10" id="KW-1185">Reference proteome</keyword>
<dbReference type="Pfam" id="PF12911">
    <property type="entry name" value="OppC_N"/>
    <property type="match status" value="1"/>
</dbReference>
<dbReference type="InterPro" id="IPR025966">
    <property type="entry name" value="OppC_N"/>
</dbReference>